<dbReference type="EMBL" id="FPBV01000005">
    <property type="protein sequence ID" value="SFU65613.1"/>
    <property type="molecule type" value="Genomic_DNA"/>
</dbReference>
<proteinExistence type="predicted"/>
<dbReference type="OrthoDB" id="2375968at2"/>
<name>A0A1I7HY49_9BACL</name>
<dbReference type="AlphaFoldDB" id="A0A1I7HY49"/>
<evidence type="ECO:0000313" key="2">
    <source>
        <dbReference type="Proteomes" id="UP000183508"/>
    </source>
</evidence>
<accession>A0A1I7HY49</accession>
<organism evidence="1 2">
    <name type="scientific">Alicyclobacillus macrosporangiidus</name>
    <dbReference type="NCBI Taxonomy" id="392015"/>
    <lineage>
        <taxon>Bacteria</taxon>
        <taxon>Bacillati</taxon>
        <taxon>Bacillota</taxon>
        <taxon>Bacilli</taxon>
        <taxon>Bacillales</taxon>
        <taxon>Alicyclobacillaceae</taxon>
        <taxon>Alicyclobacillus</taxon>
    </lineage>
</organism>
<dbReference type="RefSeq" id="WP_074950729.1">
    <property type="nucleotide sequence ID" value="NZ_FPBV01000005.1"/>
</dbReference>
<gene>
    <name evidence="1" type="ORF">SAMN05421543_105168</name>
</gene>
<sequence length="102" mass="11262">MEVHIIHKEIVRPYVGKWVHCHSVYGMHAGLLHRALHDGIVLIHPVTLASGSPQEEGQIRAEGDAPLAAGDVRQAQFFLPFPGLFIPYGGIFGLWPRPPIII</sequence>
<evidence type="ECO:0000313" key="1">
    <source>
        <dbReference type="EMBL" id="SFU65613.1"/>
    </source>
</evidence>
<reference evidence="2" key="1">
    <citation type="submission" date="2016-10" db="EMBL/GenBank/DDBJ databases">
        <authorList>
            <person name="Varghese N."/>
        </authorList>
    </citation>
    <scope>NUCLEOTIDE SEQUENCE [LARGE SCALE GENOMIC DNA]</scope>
    <source>
        <strain evidence="2">DSM 17980</strain>
    </source>
</reference>
<dbReference type="Proteomes" id="UP000183508">
    <property type="component" value="Unassembled WGS sequence"/>
</dbReference>
<keyword evidence="2" id="KW-1185">Reference proteome</keyword>
<protein>
    <submittedName>
        <fullName evidence="1">Uncharacterized protein</fullName>
    </submittedName>
</protein>